<dbReference type="RefSeq" id="WP_131261667.1">
    <property type="nucleotide sequence ID" value="NZ_CP046045.1"/>
</dbReference>
<dbReference type="EMBL" id="CP046045">
    <property type="protein sequence ID" value="QGM28641.1"/>
    <property type="molecule type" value="Genomic_DNA"/>
</dbReference>
<dbReference type="AlphaFoldDB" id="A0AAP4HE75"/>
<evidence type="ECO:0000313" key="5">
    <source>
        <dbReference type="Proteomes" id="UP001174419"/>
    </source>
</evidence>
<evidence type="ECO:0000313" key="3">
    <source>
        <dbReference type="EMBL" id="QGM28641.1"/>
    </source>
</evidence>
<reference evidence="4" key="1">
    <citation type="submission" date="2019-11" db="EMBL/GenBank/DDBJ databases">
        <title>Escherichia coli 1916D6.</title>
        <authorList>
            <person name="Yao H."/>
            <person name="Du X."/>
            <person name="Yu R."/>
            <person name="Li A."/>
        </authorList>
    </citation>
    <scope>NUCLEOTIDE SEQUENCE [LARGE SCALE GENOMIC DNA]</scope>
    <source>
        <strain evidence="4">19110F47</strain>
    </source>
</reference>
<organism evidence="2 5">
    <name type="scientific">Acinetobacter towneri</name>
    <dbReference type="NCBI Taxonomy" id="202956"/>
    <lineage>
        <taxon>Bacteria</taxon>
        <taxon>Pseudomonadati</taxon>
        <taxon>Pseudomonadota</taxon>
        <taxon>Gammaproteobacteria</taxon>
        <taxon>Moraxellales</taxon>
        <taxon>Moraxellaceae</taxon>
        <taxon>Acinetobacter</taxon>
    </lineage>
</organism>
<name>A0AAP4HE75_9GAMM</name>
<evidence type="ECO:0000259" key="1">
    <source>
        <dbReference type="Pfam" id="PF10881"/>
    </source>
</evidence>
<protein>
    <recommendedName>
        <fullName evidence="1">DUF2726 domain-containing protein</fullName>
    </recommendedName>
</protein>
<evidence type="ECO:0000313" key="2">
    <source>
        <dbReference type="EMBL" id="MDM1718970.1"/>
    </source>
</evidence>
<dbReference type="Pfam" id="PF10881">
    <property type="entry name" value="DUF2726"/>
    <property type="match status" value="1"/>
</dbReference>
<proteinExistence type="predicted"/>
<gene>
    <name evidence="3" type="ORF">GJD93_13605</name>
    <name evidence="2" type="ORF">HX110_07410</name>
</gene>
<reference evidence="2" key="4">
    <citation type="journal article" date="2022" name="Sci. Total Environ.">
        <title>Prevalence, transmission, and molecular epidemiology of tet(X)-positive bacteria among humans, animals, and environmental niches in China: An epidemiological, and genomic-based study.</title>
        <authorList>
            <person name="Dong N."/>
            <person name="Zeng Y."/>
            <person name="Cai C."/>
            <person name="Sun C."/>
            <person name="Lu J."/>
            <person name="Liu C."/>
            <person name="Zhou H."/>
            <person name="Sun Q."/>
            <person name="Shu L."/>
            <person name="Wang H."/>
            <person name="Wang Y."/>
            <person name="Wang S."/>
            <person name="Wu C."/>
            <person name="Chan E.W."/>
            <person name="Chen G."/>
            <person name="Shen Z."/>
            <person name="Chen S."/>
            <person name="Zhang R."/>
        </authorList>
    </citation>
    <scope>NUCLEOTIDE SEQUENCE</scope>
    <source>
        <strain evidence="2">DF49-4</strain>
    </source>
</reference>
<feature type="domain" description="DUF2726" evidence="1">
    <location>
        <begin position="37"/>
        <end position="144"/>
    </location>
</feature>
<accession>A0AAP4HE75</accession>
<reference evidence="2" key="3">
    <citation type="submission" date="2020-06" db="EMBL/GenBank/DDBJ databases">
        <authorList>
            <person name="Dong N."/>
        </authorList>
    </citation>
    <scope>NUCLEOTIDE SEQUENCE</scope>
    <source>
        <strain evidence="2">DF49-4</strain>
    </source>
</reference>
<dbReference type="Proteomes" id="UP001174419">
    <property type="component" value="Unassembled WGS sequence"/>
</dbReference>
<sequence length="180" mass="20878">MTIYILIGVLILIFFLLMAVKGLENREKPQDSALKQRAIFNLNEQLTYTRLQEILPQHIILAHVSFDALLTTKFSRTRHKYRNMIADFVVLDANHQVVAIVALDDLLMLKRSRNAQYQDELLRLAGYKVLRYEDVPEYHELREAFGQSSSSYADLDDLDTALKKYDFLAHSVRHKVKVLG</sequence>
<dbReference type="InterPro" id="IPR024402">
    <property type="entry name" value="DUF2726"/>
</dbReference>
<reference evidence="3" key="2">
    <citation type="submission" date="2019-11" db="EMBL/GenBank/DDBJ databases">
        <authorList>
            <person name="Yao H."/>
            <person name="Du X."/>
            <person name="Yu R."/>
            <person name="Li A."/>
        </authorList>
    </citation>
    <scope>NUCLEOTIDE SEQUENCE</scope>
    <source>
        <strain evidence="3">19110F47</strain>
    </source>
</reference>
<dbReference type="EMBL" id="JACANG010000011">
    <property type="protein sequence ID" value="MDM1718970.1"/>
    <property type="molecule type" value="Genomic_DNA"/>
</dbReference>
<evidence type="ECO:0000313" key="4">
    <source>
        <dbReference type="Proteomes" id="UP000405075"/>
    </source>
</evidence>
<dbReference type="Proteomes" id="UP000405075">
    <property type="component" value="Chromosome"/>
</dbReference>